<accession>A0A553SHQ5</accession>
<feature type="transmembrane region" description="Helical" evidence="1">
    <location>
        <begin position="121"/>
        <end position="143"/>
    </location>
</feature>
<gene>
    <name evidence="2" type="ORF">CEQ21_13445</name>
</gene>
<evidence type="ECO:0000256" key="1">
    <source>
        <dbReference type="SAM" id="Phobius"/>
    </source>
</evidence>
<name>A0A553SHQ5_NIACI</name>
<keyword evidence="1" id="KW-0472">Membrane</keyword>
<reference evidence="3" key="1">
    <citation type="submission" date="2018-10" db="EMBL/GenBank/DDBJ databases">
        <title>FDA dAtabase for Regulatory Grade micrObial Sequences (FDA-ARGOS): Supporting development and validation of Infectious Disease Dx tests.</title>
        <authorList>
            <person name="Minogue T."/>
            <person name="Wolcott M."/>
            <person name="Wasieloski L."/>
            <person name="Aguilar W."/>
            <person name="Moore D."/>
            <person name="Tallon L."/>
            <person name="Sadzewicz L."/>
            <person name="Sengamalay N."/>
            <person name="Ott S."/>
            <person name="Godinez A."/>
            <person name="Nagaraj S."/>
            <person name="Vavikolanu K."/>
            <person name="Vyas G."/>
            <person name="Nadendla S."/>
            <person name="George J."/>
            <person name="Sichtig H."/>
        </authorList>
    </citation>
    <scope>NUCLEOTIDE SEQUENCE [LARGE SCALE GENOMIC DNA]</scope>
    <source>
        <strain evidence="3">FDAARGOS_343</strain>
    </source>
</reference>
<dbReference type="EMBL" id="RIBP01000004">
    <property type="protein sequence ID" value="TRZ36526.1"/>
    <property type="molecule type" value="Genomic_DNA"/>
</dbReference>
<feature type="transmembrane region" description="Helical" evidence="1">
    <location>
        <begin position="63"/>
        <end position="88"/>
    </location>
</feature>
<feature type="transmembrane region" description="Helical" evidence="1">
    <location>
        <begin position="94"/>
        <end position="114"/>
    </location>
</feature>
<feature type="transmembrane region" description="Helical" evidence="1">
    <location>
        <begin position="155"/>
        <end position="179"/>
    </location>
</feature>
<organism evidence="2 3">
    <name type="scientific">Niallia circulans</name>
    <name type="common">Bacillus circulans</name>
    <dbReference type="NCBI Taxonomy" id="1397"/>
    <lineage>
        <taxon>Bacteria</taxon>
        <taxon>Bacillati</taxon>
        <taxon>Bacillota</taxon>
        <taxon>Bacilli</taxon>
        <taxon>Bacillales</taxon>
        <taxon>Bacillaceae</taxon>
        <taxon>Niallia</taxon>
    </lineage>
</organism>
<dbReference type="AlphaFoldDB" id="A0A553SHQ5"/>
<keyword evidence="1" id="KW-0812">Transmembrane</keyword>
<dbReference type="Proteomes" id="UP000319837">
    <property type="component" value="Unassembled WGS sequence"/>
</dbReference>
<feature type="transmembrane region" description="Helical" evidence="1">
    <location>
        <begin position="28"/>
        <end position="51"/>
    </location>
</feature>
<evidence type="ECO:0000313" key="2">
    <source>
        <dbReference type="EMBL" id="TRZ36526.1"/>
    </source>
</evidence>
<proteinExistence type="predicted"/>
<protein>
    <submittedName>
        <fullName evidence="2">Uncharacterized protein</fullName>
    </submittedName>
</protein>
<keyword evidence="1" id="KW-1133">Transmembrane helix</keyword>
<dbReference type="RefSeq" id="WP_185764949.1">
    <property type="nucleotide sequence ID" value="NZ_RIBP01000004.1"/>
</dbReference>
<sequence>MYLFKAISTDVQLAQQTFFTKHTKTKKLILGSIFACFAAIFQSAGGSFPGIGYLLSPLATAPILLYSMLSVPFGAMAFLQAILLLFILQPTELIVFPFTTGLLGLGIGLSFYLLKSRLSIIVTGAFSLTLGISTLLFILRFPILGPTISNSFSLLTFGIIFIFSFLYSWLWVEIALLLFRRLRGLY</sequence>
<evidence type="ECO:0000313" key="3">
    <source>
        <dbReference type="Proteomes" id="UP000319837"/>
    </source>
</evidence>
<comment type="caution">
    <text evidence="2">The sequence shown here is derived from an EMBL/GenBank/DDBJ whole genome shotgun (WGS) entry which is preliminary data.</text>
</comment>